<organism evidence="1 2">
    <name type="scientific">Eruca vesicaria subsp. sativa</name>
    <name type="common">Garden rocket</name>
    <name type="synonym">Eruca sativa</name>
    <dbReference type="NCBI Taxonomy" id="29727"/>
    <lineage>
        <taxon>Eukaryota</taxon>
        <taxon>Viridiplantae</taxon>
        <taxon>Streptophyta</taxon>
        <taxon>Embryophyta</taxon>
        <taxon>Tracheophyta</taxon>
        <taxon>Spermatophyta</taxon>
        <taxon>Magnoliopsida</taxon>
        <taxon>eudicotyledons</taxon>
        <taxon>Gunneridae</taxon>
        <taxon>Pentapetalae</taxon>
        <taxon>rosids</taxon>
        <taxon>malvids</taxon>
        <taxon>Brassicales</taxon>
        <taxon>Brassicaceae</taxon>
        <taxon>Brassiceae</taxon>
        <taxon>Eruca</taxon>
    </lineage>
</organism>
<accession>A0ABC8ITG3</accession>
<comment type="caution">
    <text evidence="1">The sequence shown here is derived from an EMBL/GenBank/DDBJ whole genome shotgun (WGS) entry which is preliminary data.</text>
</comment>
<proteinExistence type="predicted"/>
<dbReference type="EMBL" id="CAKOAT010052488">
    <property type="protein sequence ID" value="CAH8298194.1"/>
    <property type="molecule type" value="Genomic_DNA"/>
</dbReference>
<name>A0ABC8ITG3_ERUVS</name>
<sequence>MEETFGCEYELFIQITVGVEELTLVGTVMITETSSYGKDFKGSLFRFQSGEPATVVPSAGDVIMYTADDRNIHYVDEMRPPMMLGGRLFGRSSLQSVGLQRQREGVAENAQPREQMEEFVPVELDSRVLHPSRKNGAKWLLEFQNKDVYLDLDHFKVEFMCHLMVLQFHHKLFSTVSPQAVEDEGTLTH</sequence>
<gene>
    <name evidence="1" type="ORF">ERUC_LOCUS2321</name>
</gene>
<reference evidence="1 2" key="1">
    <citation type="submission" date="2022-03" db="EMBL/GenBank/DDBJ databases">
        <authorList>
            <person name="Macdonald S."/>
            <person name="Ahmed S."/>
            <person name="Newling K."/>
        </authorList>
    </citation>
    <scope>NUCLEOTIDE SEQUENCE [LARGE SCALE GENOMIC DNA]</scope>
</reference>
<protein>
    <submittedName>
        <fullName evidence="1">Uncharacterized protein</fullName>
    </submittedName>
</protein>
<dbReference type="Proteomes" id="UP001642260">
    <property type="component" value="Unassembled WGS sequence"/>
</dbReference>
<dbReference type="AlphaFoldDB" id="A0ABC8ITG3"/>
<evidence type="ECO:0000313" key="1">
    <source>
        <dbReference type="EMBL" id="CAH8298194.1"/>
    </source>
</evidence>
<keyword evidence="2" id="KW-1185">Reference proteome</keyword>
<evidence type="ECO:0000313" key="2">
    <source>
        <dbReference type="Proteomes" id="UP001642260"/>
    </source>
</evidence>